<dbReference type="EMBL" id="JACXYU010000007">
    <property type="protein sequence ID" value="MBD3932959.1"/>
    <property type="molecule type" value="Genomic_DNA"/>
</dbReference>
<dbReference type="PANTHER" id="PTHR43792:SF1">
    <property type="entry name" value="N-ACETYLTRANSFERASE DOMAIN-CONTAINING PROTEIN"/>
    <property type="match status" value="1"/>
</dbReference>
<accession>A0A927F2F2</accession>
<name>A0A927F2F2_9ACTN</name>
<organism evidence="2 3">
    <name type="scientific">Streptomyces chumphonensis</name>
    <dbReference type="NCBI Taxonomy" id="1214925"/>
    <lineage>
        <taxon>Bacteria</taxon>
        <taxon>Bacillati</taxon>
        <taxon>Actinomycetota</taxon>
        <taxon>Actinomycetes</taxon>
        <taxon>Kitasatosporales</taxon>
        <taxon>Streptomycetaceae</taxon>
        <taxon>Streptomyces</taxon>
    </lineage>
</organism>
<gene>
    <name evidence="2" type="ORF">IF129_15540</name>
</gene>
<evidence type="ECO:0000259" key="1">
    <source>
        <dbReference type="PROSITE" id="PS51186"/>
    </source>
</evidence>
<comment type="caution">
    <text evidence="2">The sequence shown here is derived from an EMBL/GenBank/DDBJ whole genome shotgun (WGS) entry which is preliminary data.</text>
</comment>
<dbReference type="RefSeq" id="WP_191210253.1">
    <property type="nucleotide sequence ID" value="NZ_BAABKL010000050.1"/>
</dbReference>
<feature type="domain" description="N-acetyltransferase" evidence="1">
    <location>
        <begin position="2"/>
        <end position="158"/>
    </location>
</feature>
<protein>
    <submittedName>
        <fullName evidence="2">GNAT family N-acetyltransferase</fullName>
    </submittedName>
</protein>
<proteinExistence type="predicted"/>
<dbReference type="AlphaFoldDB" id="A0A927F2F2"/>
<dbReference type="Proteomes" id="UP000632289">
    <property type="component" value="Unassembled WGS sequence"/>
</dbReference>
<dbReference type="SUPFAM" id="SSF55729">
    <property type="entry name" value="Acyl-CoA N-acyltransferases (Nat)"/>
    <property type="match status" value="1"/>
</dbReference>
<dbReference type="InterPro" id="IPR016181">
    <property type="entry name" value="Acyl_CoA_acyltransferase"/>
</dbReference>
<reference evidence="2" key="1">
    <citation type="submission" date="2020-09" db="EMBL/GenBank/DDBJ databases">
        <title>Secondary metabolite and genome analysis of marine Streptomyces chumphonensis KK1-2T.</title>
        <authorList>
            <person name="Phongsopitanun W."/>
            <person name="Kanchanasin P."/>
            <person name="Pittayakhajonwut P."/>
            <person name="Suwanborirux K."/>
            <person name="Tanasupawat S."/>
        </authorList>
    </citation>
    <scope>NUCLEOTIDE SEQUENCE</scope>
    <source>
        <strain evidence="2">KK1-2</strain>
    </source>
</reference>
<dbReference type="PANTHER" id="PTHR43792">
    <property type="entry name" value="GNAT FAMILY, PUTATIVE (AFU_ORTHOLOGUE AFUA_3G00765)-RELATED-RELATED"/>
    <property type="match status" value="1"/>
</dbReference>
<evidence type="ECO:0000313" key="3">
    <source>
        <dbReference type="Proteomes" id="UP000632289"/>
    </source>
</evidence>
<dbReference type="InterPro" id="IPR000182">
    <property type="entry name" value="GNAT_dom"/>
</dbReference>
<dbReference type="InterPro" id="IPR051531">
    <property type="entry name" value="N-acetyltransferase"/>
</dbReference>
<dbReference type="Pfam" id="PF13302">
    <property type="entry name" value="Acetyltransf_3"/>
    <property type="match status" value="1"/>
</dbReference>
<dbReference type="PROSITE" id="PS51186">
    <property type="entry name" value="GNAT"/>
    <property type="match status" value="1"/>
</dbReference>
<dbReference type="Gene3D" id="3.40.630.30">
    <property type="match status" value="1"/>
</dbReference>
<evidence type="ECO:0000313" key="2">
    <source>
        <dbReference type="EMBL" id="MBD3932959.1"/>
    </source>
</evidence>
<keyword evidence="3" id="KW-1185">Reference proteome</keyword>
<sequence>MVILRPLVPEDAAALQHVYSGASIRFTTGSALTYSQAQQKIRSALAETDESPRTRWSWGIVADNVLVGKIAVRRRSCHTGTLRYILCEAAWGHGYATEATERAATFAFTVVRFDRLEAEHHPANPASGRVLTKAGFRYVGTSERCMGGGAVLPYPTYVLLRM</sequence>
<dbReference type="GO" id="GO:0016747">
    <property type="term" value="F:acyltransferase activity, transferring groups other than amino-acyl groups"/>
    <property type="evidence" value="ECO:0007669"/>
    <property type="project" value="InterPro"/>
</dbReference>